<evidence type="ECO:0000313" key="2">
    <source>
        <dbReference type="EMBL" id="EYC02801.1"/>
    </source>
</evidence>
<keyword evidence="1" id="KW-1133">Transmembrane helix</keyword>
<protein>
    <submittedName>
        <fullName evidence="2">Uncharacterized protein</fullName>
    </submittedName>
</protein>
<name>A0A016TJB5_9BILA</name>
<organism evidence="2 3">
    <name type="scientific">Ancylostoma ceylanicum</name>
    <dbReference type="NCBI Taxonomy" id="53326"/>
    <lineage>
        <taxon>Eukaryota</taxon>
        <taxon>Metazoa</taxon>
        <taxon>Ecdysozoa</taxon>
        <taxon>Nematoda</taxon>
        <taxon>Chromadorea</taxon>
        <taxon>Rhabditida</taxon>
        <taxon>Rhabditina</taxon>
        <taxon>Rhabditomorpha</taxon>
        <taxon>Strongyloidea</taxon>
        <taxon>Ancylostomatidae</taxon>
        <taxon>Ancylostomatinae</taxon>
        <taxon>Ancylostoma</taxon>
    </lineage>
</organism>
<dbReference type="Proteomes" id="UP000024635">
    <property type="component" value="Unassembled WGS sequence"/>
</dbReference>
<keyword evidence="1" id="KW-0472">Membrane</keyword>
<dbReference type="EMBL" id="JARK01001434">
    <property type="protein sequence ID" value="EYC02801.1"/>
    <property type="molecule type" value="Genomic_DNA"/>
</dbReference>
<evidence type="ECO:0000313" key="3">
    <source>
        <dbReference type="Proteomes" id="UP000024635"/>
    </source>
</evidence>
<comment type="caution">
    <text evidence="2">The sequence shown here is derived from an EMBL/GenBank/DDBJ whole genome shotgun (WGS) entry which is preliminary data.</text>
</comment>
<accession>A0A016TJB5</accession>
<sequence length="156" mass="17535">MVQSRNQPIFLRRTVRDAGEATPNNHRTHPRRVDVAAHQSAEITVMIDASCTNSRDSDATLSLIDSCFPTREEMKYLLVFLFVTVASDLVEILFLWRICDMKNLSDNKEAAAERCRDSCRKQNCGRGVCKVFKTDGNVCECTDCTRGGAIKGKERS</sequence>
<feature type="transmembrane region" description="Helical" evidence="1">
    <location>
        <begin position="76"/>
        <end position="96"/>
    </location>
</feature>
<gene>
    <name evidence="2" type="primary">Acey_s0098.g3129</name>
    <name evidence="2" type="ORF">Y032_0098g3129</name>
</gene>
<evidence type="ECO:0000256" key="1">
    <source>
        <dbReference type="SAM" id="Phobius"/>
    </source>
</evidence>
<keyword evidence="1" id="KW-0812">Transmembrane</keyword>
<reference evidence="3" key="1">
    <citation type="journal article" date="2015" name="Nat. Genet.">
        <title>The genome and transcriptome of the zoonotic hookworm Ancylostoma ceylanicum identify infection-specific gene families.</title>
        <authorList>
            <person name="Schwarz E.M."/>
            <person name="Hu Y."/>
            <person name="Antoshechkin I."/>
            <person name="Miller M.M."/>
            <person name="Sternberg P.W."/>
            <person name="Aroian R.V."/>
        </authorList>
    </citation>
    <scope>NUCLEOTIDE SEQUENCE</scope>
    <source>
        <strain evidence="3">HY135</strain>
    </source>
</reference>
<dbReference type="AlphaFoldDB" id="A0A016TJB5"/>
<keyword evidence="3" id="KW-1185">Reference proteome</keyword>
<proteinExistence type="predicted"/>